<feature type="transmembrane region" description="Helical" evidence="2">
    <location>
        <begin position="1029"/>
        <end position="1049"/>
    </location>
</feature>
<feature type="transmembrane region" description="Helical" evidence="2">
    <location>
        <begin position="1585"/>
        <end position="1603"/>
    </location>
</feature>
<keyword evidence="2" id="KW-1133">Transmembrane helix</keyword>
<organism evidence="3 4">
    <name type="scientific">Mikania micrantha</name>
    <name type="common">bitter vine</name>
    <dbReference type="NCBI Taxonomy" id="192012"/>
    <lineage>
        <taxon>Eukaryota</taxon>
        <taxon>Viridiplantae</taxon>
        <taxon>Streptophyta</taxon>
        <taxon>Embryophyta</taxon>
        <taxon>Tracheophyta</taxon>
        <taxon>Spermatophyta</taxon>
        <taxon>Magnoliopsida</taxon>
        <taxon>eudicotyledons</taxon>
        <taxon>Gunneridae</taxon>
        <taxon>Pentapetalae</taxon>
        <taxon>asterids</taxon>
        <taxon>campanulids</taxon>
        <taxon>Asterales</taxon>
        <taxon>Asteraceae</taxon>
        <taxon>Asteroideae</taxon>
        <taxon>Heliantheae alliance</taxon>
        <taxon>Eupatorieae</taxon>
        <taxon>Mikania</taxon>
    </lineage>
</organism>
<evidence type="ECO:0000313" key="3">
    <source>
        <dbReference type="EMBL" id="KAD4180537.1"/>
    </source>
</evidence>
<feature type="compositionally biased region" description="Polar residues" evidence="1">
    <location>
        <begin position="697"/>
        <end position="711"/>
    </location>
</feature>
<comment type="caution">
    <text evidence="3">The sequence shown here is derived from an EMBL/GenBank/DDBJ whole genome shotgun (WGS) entry which is preliminary data.</text>
</comment>
<keyword evidence="4" id="KW-1185">Reference proteome</keyword>
<proteinExistence type="predicted"/>
<feature type="transmembrane region" description="Helical" evidence="2">
    <location>
        <begin position="1061"/>
        <end position="1086"/>
    </location>
</feature>
<accession>A0A5N6N2L9</accession>
<feature type="transmembrane region" description="Helical" evidence="2">
    <location>
        <begin position="271"/>
        <end position="289"/>
    </location>
</feature>
<feature type="region of interest" description="Disordered" evidence="1">
    <location>
        <begin position="681"/>
        <end position="755"/>
    </location>
</feature>
<feature type="transmembrane region" description="Helical" evidence="2">
    <location>
        <begin position="1706"/>
        <end position="1731"/>
    </location>
</feature>
<keyword evidence="2" id="KW-0472">Membrane</keyword>
<gene>
    <name evidence="3" type="ORF">E3N88_29128</name>
</gene>
<feature type="region of interest" description="Disordered" evidence="1">
    <location>
        <begin position="1450"/>
        <end position="1477"/>
    </location>
</feature>
<feature type="transmembrane region" description="Helical" evidence="2">
    <location>
        <begin position="1241"/>
        <end position="1266"/>
    </location>
</feature>
<evidence type="ECO:0000313" key="4">
    <source>
        <dbReference type="Proteomes" id="UP000326396"/>
    </source>
</evidence>
<feature type="transmembrane region" description="Helical" evidence="2">
    <location>
        <begin position="1676"/>
        <end position="1694"/>
    </location>
</feature>
<name>A0A5N6N2L9_9ASTR</name>
<feature type="region of interest" description="Disordered" evidence="1">
    <location>
        <begin position="536"/>
        <end position="584"/>
    </location>
</feature>
<reference evidence="3 4" key="1">
    <citation type="submission" date="2019-05" db="EMBL/GenBank/DDBJ databases">
        <title>Mikania micrantha, genome provides insights into the molecular mechanism of rapid growth.</title>
        <authorList>
            <person name="Liu B."/>
        </authorList>
    </citation>
    <scope>NUCLEOTIDE SEQUENCE [LARGE SCALE GENOMIC DNA]</scope>
    <source>
        <strain evidence="3">NLD-2019</strain>
        <tissue evidence="3">Leaf</tissue>
    </source>
</reference>
<keyword evidence="2" id="KW-0812">Transmembrane</keyword>
<feature type="compositionally biased region" description="Basic and acidic residues" evidence="1">
    <location>
        <begin position="536"/>
        <end position="567"/>
    </location>
</feature>
<dbReference type="EMBL" id="SZYD01000014">
    <property type="protein sequence ID" value="KAD4180537.1"/>
    <property type="molecule type" value="Genomic_DNA"/>
</dbReference>
<dbReference type="InterPro" id="IPR029063">
    <property type="entry name" value="SAM-dependent_MTases_sf"/>
</dbReference>
<dbReference type="Gene3D" id="3.40.50.150">
    <property type="entry name" value="Vaccinia Virus protein VP39"/>
    <property type="match status" value="1"/>
</dbReference>
<feature type="compositionally biased region" description="Basic and acidic residues" evidence="1">
    <location>
        <begin position="1456"/>
        <end position="1466"/>
    </location>
</feature>
<feature type="transmembrane region" description="Helical" evidence="2">
    <location>
        <begin position="1198"/>
        <end position="1218"/>
    </location>
</feature>
<protein>
    <submittedName>
        <fullName evidence="3">Uncharacterized protein</fullName>
    </submittedName>
</protein>
<sequence length="1822" mass="202280">MYGSPFRSNDQCGDSEYRPEYHVRFDDFRDGKEPEDVPKYSVTDMPKEIATSDGTLPGVVRVLESDALEVPYEKHDGEIQIIEAQQVLMDGYPKYNLEISTNSSDTSQFSLLSKVMSASPAESEVQILVPGGGYFRLFKQLSDDGFRCLPNIDFSKVVIGDMLKHNNVCSYPCMRWRVMDMTSVHFADKSFALTSQQIVDNEIDDKVDGQLGLGAGARPLAVPSPPLSDPITATATCPLPSPSFSQNRCYRRKFLLSTIYDRFQFKRRKRLGAYLVSPAMGAHVVMYIAKMKGKFIFIFVIDNWLVLDDHQFLYEQKLRIHVCRCSKSGLPPMDVERHSCHGGYGFSRIWSKGEDHIRETLLGGDQVGTQHTLYTTKKRVGQPNWSERVIHYCFGKLLREGCQLVLDAHTAHCLREVHYLQDRILDWGKQDIILGSHVVWLFYTNHVNNQKDDLYVHGSITWKKRNVKMHGRKVLRRQELMEATKDTWLADSHGWLNKLGLYTMKPSAEGPSPQPLPPDKPPSVVEQVADHFQGVREQPDGEIETDKSHPMGEKEHTIADNTKKSDEEVVSDYQSSPRERRYAKYSARTGGGVRVPMVGGARRKRKKVRFSPLLADLRVQDFVQETATMLKEKPLAMQEHRFQVIENSIPVTRDSIEGMEVDPAINQPPQKQKVGLNLVNAGNNDKEAGTNPKDKQQVPTGPQAGNSSVSRGETGKDQKMQVDPSSTSGEAVGQGKHNPKRAAVQAKGNKNKGDLMSLEQFSALDKSNEGDTASMSLDNMDETPVTVIEQCENNPIVLECPMNKEVDMDLGRILPDSILGSSSGAGSSVCNLSEYKKSVIMGYINGTKAVPALVANSWDEEQLNYFTDQCIRFGFAPDYLVVDNESFLEDNLLDVSSVQPLPENKRKAILKALNSNAKAVKAKHMVAWSVAEWVFFKVQVDKLGLDMTYAVEDVEDEVNGMAAFMAGQGCVYLSWKGCGGASLVHQYFMVFVGLVCFQMVVLGSCQAWPALGGILSDAGGFWGSPYMSVIRLSHSLMALLFPCGCGVAVEAGSGLVLLPPLLQVCFSSGAALLLTFGGVGPPWVFAKFFRGLCYLMWIGDRRVGDHVQMGCQVVSFGYGFCCWLSMPWFYSSCVICCLGLLEGLHYCRAVGWARGLLFSCGEGAGCWEVRFEPKTHPLHFGFLFFGSANELCKGLNSAYFHLGIAVLLACVGWGWPYASLDAILCWIDPYRAGLLLHLDGLLWPLLQSLLFQLLLPLSASCVRILVLLPRREVNRFCLPIHANRMRLTKMGRRWLIRGPHRRTMADDCNSSRKSKNTVRIQGFRGIRKERRTTRYSPLLSNMRIKEFIQESAVIDPNRCPVSMRNPTDLMQGDGKGVDATMEVESGPIGLNGSSAQNPQRAWGSLLFCLLIISNRLEECNRFRLLTSHHKGELRSPKMNNIRMRRRRLGLGGARKSGKEATAKEPEGPGVKSTGCGMGQGQVEEVTGGCTTNMAVEMDVGRVLPTSITRGVPEQGTRHYNLSNAKKSKIMGYIKVTKAVPEMVVKAWKLGCINWGLGCVTGIWIDIVRGLFGAGLRWMALCGLEYGFLLVAVLSWGGIITGWLRGMLGTHGGALVGLGWLQRGYGSAKDMHGDWLQEAVLGWFCLRPAQVAKQPARGALRPGYLTLTPALVDLEPAAVLLGCHCMVVLAGVVYNRLMLKGDLRMDGLCLAVGCVWFTGPGLAPCSLCWFSFDCSPAFVGHWMPGCRLCLLLSTSAQPYRPAPAHSTTLQQSEDAQRIQMIADESERLTITDRLTLRIQQWKNSKRRTCLILGFCQSRFALSS</sequence>
<feature type="compositionally biased region" description="Basic and acidic residues" evidence="1">
    <location>
        <begin position="684"/>
        <end position="696"/>
    </location>
</feature>
<evidence type="ECO:0000256" key="1">
    <source>
        <dbReference type="SAM" id="MobiDB-lite"/>
    </source>
</evidence>
<evidence type="ECO:0000256" key="2">
    <source>
        <dbReference type="SAM" id="Phobius"/>
    </source>
</evidence>
<dbReference type="OrthoDB" id="411785at2759"/>
<dbReference type="Proteomes" id="UP000326396">
    <property type="component" value="Linkage Group LG4"/>
</dbReference>